<feature type="transmembrane region" description="Helical" evidence="1">
    <location>
        <begin position="6"/>
        <end position="21"/>
    </location>
</feature>
<feature type="transmembrane region" description="Helical" evidence="1">
    <location>
        <begin position="33"/>
        <end position="54"/>
    </location>
</feature>
<dbReference type="OrthoDB" id="1683771at2"/>
<dbReference type="Proteomes" id="UP000430670">
    <property type="component" value="Unassembled WGS sequence"/>
</dbReference>
<evidence type="ECO:0000256" key="1">
    <source>
        <dbReference type="SAM" id="Phobius"/>
    </source>
</evidence>
<keyword evidence="1" id="KW-0812">Transmembrane</keyword>
<accession>A0A6I3SPK1</accession>
<evidence type="ECO:0000313" key="3">
    <source>
        <dbReference type="Proteomes" id="UP000430670"/>
    </source>
</evidence>
<keyword evidence="1" id="KW-1133">Transmembrane helix</keyword>
<dbReference type="AlphaFoldDB" id="A0A6I3SPK1"/>
<name>A0A6I3SPK1_HELMO</name>
<protein>
    <submittedName>
        <fullName evidence="2">Uncharacterized protein</fullName>
    </submittedName>
</protein>
<comment type="caution">
    <text evidence="2">The sequence shown here is derived from an EMBL/GenBank/DDBJ whole genome shotgun (WGS) entry which is preliminary data.</text>
</comment>
<feature type="transmembrane region" description="Helical" evidence="1">
    <location>
        <begin position="60"/>
        <end position="76"/>
    </location>
</feature>
<keyword evidence="1" id="KW-0472">Membrane</keyword>
<organism evidence="2 3">
    <name type="scientific">Heliobacterium mobile</name>
    <name type="common">Heliobacillus mobilis</name>
    <dbReference type="NCBI Taxonomy" id="28064"/>
    <lineage>
        <taxon>Bacteria</taxon>
        <taxon>Bacillati</taxon>
        <taxon>Bacillota</taxon>
        <taxon>Clostridia</taxon>
        <taxon>Eubacteriales</taxon>
        <taxon>Heliobacteriaceae</taxon>
        <taxon>Heliobacterium</taxon>
    </lineage>
</organism>
<sequence length="160" mass="18774">MSNQVFSWILLIVPWLTILFMKEEDRKRYIPSALFTAVTSGIIYQLGMIANLWYFGDVNFPVIMYGLFSIAAIWVLKFTYGRFWAYIITNAILDLGFAFLLFPWFGRREIIGVGPWTGLFVYSINFFHSALIYGFQLWQDDINKTADVFVNQKVIHFDHE</sequence>
<gene>
    <name evidence="2" type="ORF">GJ688_18745</name>
</gene>
<dbReference type="RefSeq" id="WP_155478040.1">
    <property type="nucleotide sequence ID" value="NZ_WNKU01000049.1"/>
</dbReference>
<reference evidence="2 3" key="1">
    <citation type="submission" date="2019-11" db="EMBL/GenBank/DDBJ databases">
        <title>Whole-genome sequence of a the green, strictly anaerobic photosynthetic bacterium Heliobacillus mobilis DSM 6151.</title>
        <authorList>
            <person name="Kyndt J.A."/>
            <person name="Meyer T.E."/>
        </authorList>
    </citation>
    <scope>NUCLEOTIDE SEQUENCE [LARGE SCALE GENOMIC DNA]</scope>
    <source>
        <strain evidence="2 3">DSM 6151</strain>
    </source>
</reference>
<keyword evidence="3" id="KW-1185">Reference proteome</keyword>
<feature type="transmembrane region" description="Helical" evidence="1">
    <location>
        <begin position="83"/>
        <end position="104"/>
    </location>
</feature>
<feature type="transmembrane region" description="Helical" evidence="1">
    <location>
        <begin position="116"/>
        <end position="135"/>
    </location>
</feature>
<dbReference type="EMBL" id="WNKU01000049">
    <property type="protein sequence ID" value="MTV50958.1"/>
    <property type="molecule type" value="Genomic_DNA"/>
</dbReference>
<evidence type="ECO:0000313" key="2">
    <source>
        <dbReference type="EMBL" id="MTV50958.1"/>
    </source>
</evidence>
<proteinExistence type="predicted"/>